<dbReference type="Proteomes" id="UP001165489">
    <property type="component" value="Unassembled WGS sequence"/>
</dbReference>
<accession>A0ABS9UX39</accession>
<gene>
    <name evidence="1" type="ORF">MM239_04990</name>
</gene>
<keyword evidence="2" id="KW-1185">Reference proteome</keyword>
<name>A0ABS9UX39_9BACT</name>
<evidence type="ECO:0000313" key="1">
    <source>
        <dbReference type="EMBL" id="MCH7408740.1"/>
    </source>
</evidence>
<evidence type="ECO:0008006" key="3">
    <source>
        <dbReference type="Google" id="ProtNLM"/>
    </source>
</evidence>
<evidence type="ECO:0000313" key="2">
    <source>
        <dbReference type="Proteomes" id="UP001165489"/>
    </source>
</evidence>
<protein>
    <recommendedName>
        <fullName evidence="3">Outer membrane protein beta-barrel domain-containing protein</fullName>
    </recommendedName>
</protein>
<sequence>MKKGLFIIVFFMMFGNLFAQEQGEVRLMAGGDYRLTIKEVGTFVGGEYFFADKFSVAPTFTVWFPEVGNSLNLNMDLKYYLTEGVSQVYLLAGYSNYWINLQPGNPGVNQQRSGANFGAGAFIKATEQFGFITEFKMQSQNSRWPVLRVGAVYRLP</sequence>
<comment type="caution">
    <text evidence="1">The sequence shown here is derived from an EMBL/GenBank/DDBJ whole genome shotgun (WGS) entry which is preliminary data.</text>
</comment>
<proteinExistence type="predicted"/>
<organism evidence="1 2">
    <name type="scientific">Belliella filtrata</name>
    <dbReference type="NCBI Taxonomy" id="2923435"/>
    <lineage>
        <taxon>Bacteria</taxon>
        <taxon>Pseudomonadati</taxon>
        <taxon>Bacteroidota</taxon>
        <taxon>Cytophagia</taxon>
        <taxon>Cytophagales</taxon>
        <taxon>Cyclobacteriaceae</taxon>
        <taxon>Belliella</taxon>
    </lineage>
</organism>
<dbReference type="EMBL" id="JAKZGP010000008">
    <property type="protein sequence ID" value="MCH7408740.1"/>
    <property type="molecule type" value="Genomic_DNA"/>
</dbReference>
<dbReference type="RefSeq" id="WP_241347106.1">
    <property type="nucleotide sequence ID" value="NZ_JAKZGP010000008.1"/>
</dbReference>
<reference evidence="1" key="1">
    <citation type="submission" date="2022-03" db="EMBL/GenBank/DDBJ databases">
        <title>De novo assembled genomes of Belliella spp. (Cyclobacteriaceae) strains.</title>
        <authorList>
            <person name="Szabo A."/>
            <person name="Korponai K."/>
            <person name="Felfoldi T."/>
        </authorList>
    </citation>
    <scope>NUCLEOTIDE SEQUENCE</scope>
    <source>
        <strain evidence="1">DSM 111904</strain>
    </source>
</reference>